<dbReference type="InterPro" id="IPR050611">
    <property type="entry name" value="ABCF"/>
</dbReference>
<protein>
    <recommendedName>
        <fullName evidence="4">ABC transporter ATP-binding protein</fullName>
    </recommendedName>
</protein>
<dbReference type="SUPFAM" id="SSF52540">
    <property type="entry name" value="P-loop containing nucleoside triphosphate hydrolases"/>
    <property type="match status" value="1"/>
</dbReference>
<dbReference type="InterPro" id="IPR027417">
    <property type="entry name" value="P-loop_NTPase"/>
</dbReference>
<keyword evidence="1" id="KW-0677">Repeat</keyword>
<comment type="caution">
    <text evidence="2">The sequence shown here is derived from an EMBL/GenBank/DDBJ whole genome shotgun (WGS) entry which is preliminary data.</text>
</comment>
<dbReference type="Proteomes" id="UP001203423">
    <property type="component" value="Unassembled WGS sequence"/>
</dbReference>
<sequence length="72" mass="7974">MKLALLTITQQPELPLVLLDESDNHLDIESKQMLANMLAAYEGAFILISHDKDLVEQCGITQTLALSYTQAT</sequence>
<evidence type="ECO:0000313" key="2">
    <source>
        <dbReference type="EMBL" id="MCL1125756.1"/>
    </source>
</evidence>
<name>A0ABT0LDG4_9GAMM</name>
<dbReference type="PANTHER" id="PTHR19211">
    <property type="entry name" value="ATP-BINDING TRANSPORT PROTEIN-RELATED"/>
    <property type="match status" value="1"/>
</dbReference>
<dbReference type="PANTHER" id="PTHR19211:SF14">
    <property type="entry name" value="ATP-BINDING CASSETTE SUB-FAMILY F MEMBER 1"/>
    <property type="match status" value="1"/>
</dbReference>
<proteinExistence type="predicted"/>
<reference evidence="2 3" key="1">
    <citation type="submission" date="2022-01" db="EMBL/GenBank/DDBJ databases">
        <title>Whole genome-based taxonomy of the Shewanellaceae.</title>
        <authorList>
            <person name="Martin-Rodriguez A.J."/>
        </authorList>
    </citation>
    <scope>NUCLEOTIDE SEQUENCE [LARGE SCALE GENOMIC DNA]</scope>
    <source>
        <strain evidence="2 3">DSM 17177</strain>
    </source>
</reference>
<accession>A0ABT0LDG4</accession>
<evidence type="ECO:0008006" key="4">
    <source>
        <dbReference type="Google" id="ProtNLM"/>
    </source>
</evidence>
<dbReference type="RefSeq" id="WP_248941090.1">
    <property type="nucleotide sequence ID" value="NZ_JAKIKS010000060.1"/>
</dbReference>
<gene>
    <name evidence="2" type="ORF">L2764_15055</name>
</gene>
<evidence type="ECO:0000256" key="1">
    <source>
        <dbReference type="ARBA" id="ARBA00022737"/>
    </source>
</evidence>
<dbReference type="EMBL" id="JAKIKS010000060">
    <property type="protein sequence ID" value="MCL1125756.1"/>
    <property type="molecule type" value="Genomic_DNA"/>
</dbReference>
<keyword evidence="3" id="KW-1185">Reference proteome</keyword>
<dbReference type="Gene3D" id="3.40.50.300">
    <property type="entry name" value="P-loop containing nucleotide triphosphate hydrolases"/>
    <property type="match status" value="1"/>
</dbReference>
<evidence type="ECO:0000313" key="3">
    <source>
        <dbReference type="Proteomes" id="UP001203423"/>
    </source>
</evidence>
<organism evidence="2 3">
    <name type="scientific">Shewanella surugensis</name>
    <dbReference type="NCBI Taxonomy" id="212020"/>
    <lineage>
        <taxon>Bacteria</taxon>
        <taxon>Pseudomonadati</taxon>
        <taxon>Pseudomonadota</taxon>
        <taxon>Gammaproteobacteria</taxon>
        <taxon>Alteromonadales</taxon>
        <taxon>Shewanellaceae</taxon>
        <taxon>Shewanella</taxon>
    </lineage>
</organism>